<dbReference type="Proteomes" id="UP000694257">
    <property type="component" value="Chromosome"/>
</dbReference>
<evidence type="ECO:0000313" key="2">
    <source>
        <dbReference type="Proteomes" id="UP000694257"/>
    </source>
</evidence>
<protein>
    <submittedName>
        <fullName evidence="1">Uncharacterized protein</fullName>
    </submittedName>
</protein>
<sequence length="73" mass="7901">MSGRSEIRVVLTVVEADSDGPLRCEVRVNDWPCGHVARVPTGWRKVSDSTGRTRGPFFDTAETAALALAGEWG</sequence>
<keyword evidence="2" id="KW-1185">Reference proteome</keyword>
<reference evidence="1 2" key="1">
    <citation type="submission" date="2021-07" db="EMBL/GenBank/DDBJ databases">
        <title>Whole Genome Sequence of Nocardia Iowensis.</title>
        <authorList>
            <person name="Lamm A."/>
            <person name="Collins-Fairclough A.M."/>
            <person name="Bunk B."/>
            <person name="Sproer C."/>
        </authorList>
    </citation>
    <scope>NUCLEOTIDE SEQUENCE [LARGE SCALE GENOMIC DNA]</scope>
    <source>
        <strain evidence="1 2">NRRL 5646</strain>
    </source>
</reference>
<evidence type="ECO:0000313" key="1">
    <source>
        <dbReference type="EMBL" id="QXN91950.1"/>
    </source>
</evidence>
<dbReference type="RefSeq" id="WP_218472799.1">
    <property type="nucleotide sequence ID" value="NZ_BAABJN010000009.1"/>
</dbReference>
<gene>
    <name evidence="1" type="ORF">KV110_01795</name>
</gene>
<organism evidence="1 2">
    <name type="scientific">Nocardia iowensis</name>
    <dbReference type="NCBI Taxonomy" id="204891"/>
    <lineage>
        <taxon>Bacteria</taxon>
        <taxon>Bacillati</taxon>
        <taxon>Actinomycetota</taxon>
        <taxon>Actinomycetes</taxon>
        <taxon>Mycobacteriales</taxon>
        <taxon>Nocardiaceae</taxon>
        <taxon>Nocardia</taxon>
    </lineage>
</organism>
<proteinExistence type="predicted"/>
<name>A0ABX8RU61_NOCIO</name>
<accession>A0ABX8RU61</accession>
<dbReference type="EMBL" id="CP078145">
    <property type="protein sequence ID" value="QXN91950.1"/>
    <property type="molecule type" value="Genomic_DNA"/>
</dbReference>